<dbReference type="NCBIfam" id="TIGR01429">
    <property type="entry name" value="AMP_deaminase"/>
    <property type="match status" value="1"/>
</dbReference>
<evidence type="ECO:0000256" key="6">
    <source>
        <dbReference type="ARBA" id="ARBA00022801"/>
    </source>
</evidence>
<evidence type="ECO:0000313" key="14">
    <source>
        <dbReference type="Proteomes" id="UP000694380"/>
    </source>
</evidence>
<evidence type="ECO:0000256" key="3">
    <source>
        <dbReference type="ARBA" id="ARBA00006676"/>
    </source>
</evidence>
<comment type="function">
    <text evidence="9">AMP deaminase plays a critical role in energy metabolism. Catalyzes the deamination of AMP to IMP and plays an important role in the purine nucleotide cycle.</text>
</comment>
<dbReference type="EC" id="3.5.4.6" evidence="4"/>
<dbReference type="AlphaFoldDB" id="A0A8C3HEY0"/>
<dbReference type="InterPro" id="IPR032466">
    <property type="entry name" value="Metal_Hydrolase"/>
</dbReference>
<name>A0A8C3HEY0_CHRPI</name>
<evidence type="ECO:0000256" key="4">
    <source>
        <dbReference type="ARBA" id="ARBA00012775"/>
    </source>
</evidence>
<dbReference type="GO" id="GO:0046039">
    <property type="term" value="P:GTP metabolic process"/>
    <property type="evidence" value="ECO:0007669"/>
    <property type="project" value="Ensembl"/>
</dbReference>
<dbReference type="Pfam" id="PF19326">
    <property type="entry name" value="AMP_deaminase"/>
    <property type="match status" value="1"/>
</dbReference>
<dbReference type="SUPFAM" id="SSF51556">
    <property type="entry name" value="Metallo-dependent hydrolases"/>
    <property type="match status" value="1"/>
</dbReference>
<evidence type="ECO:0000256" key="5">
    <source>
        <dbReference type="ARBA" id="ARBA00022723"/>
    </source>
</evidence>
<reference evidence="13" key="2">
    <citation type="submission" date="2025-09" db="UniProtKB">
        <authorList>
            <consortium name="Ensembl"/>
        </authorList>
    </citation>
    <scope>IDENTIFICATION</scope>
</reference>
<dbReference type="GO" id="GO:0032264">
    <property type="term" value="P:IMP salvage"/>
    <property type="evidence" value="ECO:0007669"/>
    <property type="project" value="UniProtKB-UniPathway"/>
</dbReference>
<protein>
    <recommendedName>
        <fullName evidence="10">AMP deaminase 2</fullName>
        <ecNumber evidence="4">3.5.4.6</ecNumber>
    </recommendedName>
    <alternativeName>
        <fullName evidence="11">AMP deaminase isoform L</fullName>
    </alternativeName>
</protein>
<dbReference type="InterPro" id="IPR006329">
    <property type="entry name" value="AMPD"/>
</dbReference>
<proteinExistence type="inferred from homology"/>
<sequence length="1018" mass="115639">MMSQGFVCLLCGAEIFLVSAPRRVATVGTAQAGFRAGILWDCSCTEEAVKRRQQPRPEPCPAYRPSSVQGSPWGSHLLQPRLIGPLGAVPRELCSEIHGGLGPRSLQSAHSLPGTLHCLKHFPVDLRTSMDGKYKEIAEELFSRSLVESDMRSAPYEFPEDSPIEQLEERRQRLERQISQDVKLEPDILLRAKQDFLKIDSAADLQLYKEQNEDLVDHLPKERDVLLEREFQRVTISGEETCGVPFTDLLDAAKSVVKALFIREKYMGLSLQSFCKTTARFLEELSGKPLETRFYEEIPETPVAADAPVHPPFTDQHPYETCLPEAMPADLGFGLRMVSGVIHVYTKRDVVDRSTELDLPYPDLQEFIADMNVLMALIINGPIKSFCYRRLQYLSSKFQMHVLLNEMKELAAQKKVPHRDFYNIRKVDTHIHASSCMNQKHLLRFIKRTMKKHLDEIVHVEKGKEQTLKEVFETMNLTAYDLSVDTLDVHADRNTFHRFDKFNTKYNPIGESILREIFIKTDNQVSGKYFAHIIKEVMSDLEESKYQNAELRLSIYGRSRDEWDKLAKWAVSHKVHSNNVRWLVQVPRLFDVYRTKKQLANFQEMLENIFLPLFEATIHPASHPELHLFLEHVDGFDSVDDESKPEHHIFNQDSPLPGAWVEEDNPPYSYYLYYMYANMTVLNHLRRKRGFHTFVLRPHCGEAGPIHHLVSAFMLSENISHGLLLRKAPVLQYLYYLAQIGIAMSPLSNNSLFLSYHRNPLPEYLSRGLMVSLSTDDPLQFHFTKEPLMEEYSIATQVWKLSSCDMCELARNSVLMSGFSHKVKSYWLGPNYLKEGSEGNDIRRTNVPDIRPPGLPRGMLPVSRGCGRNHRWPPWNRSRPCAPNPVMAVGKGGPACSAGVGEELSPTGPLEVKFLWVGSDPSLGRGWLYAAGAKAVGSRVSQRCPPCPRNRPLDSVPLCLPSAFGSHVANTAREPWHHAHLTAMMKDQGVTHGWEVPCSQWLLGAAHHAGTKLSSLPS</sequence>
<feature type="signal peptide" evidence="12">
    <location>
        <begin position="1"/>
        <end position="20"/>
    </location>
</feature>
<gene>
    <name evidence="13" type="primary">AMPD2</name>
</gene>
<accession>A0A8C3HEY0</accession>
<evidence type="ECO:0000256" key="10">
    <source>
        <dbReference type="ARBA" id="ARBA00068747"/>
    </source>
</evidence>
<dbReference type="CDD" id="cd01319">
    <property type="entry name" value="AMPD"/>
    <property type="match status" value="1"/>
</dbReference>
<keyword evidence="6" id="KW-0378">Hydrolase</keyword>
<dbReference type="GO" id="GO:0097009">
    <property type="term" value="P:energy homeostasis"/>
    <property type="evidence" value="ECO:0007669"/>
    <property type="project" value="Ensembl"/>
</dbReference>
<dbReference type="Proteomes" id="UP000694380">
    <property type="component" value="Unplaced"/>
</dbReference>
<evidence type="ECO:0000256" key="7">
    <source>
        <dbReference type="ARBA" id="ARBA00022833"/>
    </source>
</evidence>
<dbReference type="GO" id="GO:0052652">
    <property type="term" value="P:cyclic purine nucleotide metabolic process"/>
    <property type="evidence" value="ECO:0007669"/>
    <property type="project" value="Ensembl"/>
</dbReference>
<dbReference type="GeneTree" id="ENSGT00950000183011"/>
<evidence type="ECO:0000256" key="11">
    <source>
        <dbReference type="ARBA" id="ARBA00079810"/>
    </source>
</evidence>
<comment type="similarity">
    <text evidence="3">Belongs to the metallo-dependent hydrolases superfamily. Adenosine and AMP deaminases family.</text>
</comment>
<dbReference type="FunFam" id="4.10.800.20:FF:000001">
    <property type="entry name" value="AMP deaminase"/>
    <property type="match status" value="1"/>
</dbReference>
<dbReference type="Ensembl" id="ENSCPBT00000020293.1">
    <property type="protein sequence ID" value="ENSCPBP00000017147.1"/>
    <property type="gene ID" value="ENSCPBG00000012597.1"/>
</dbReference>
<comment type="cofactor">
    <cofactor evidence="1">
        <name>Zn(2+)</name>
        <dbReference type="ChEBI" id="CHEBI:29105"/>
    </cofactor>
</comment>
<dbReference type="PROSITE" id="PS00485">
    <property type="entry name" value="A_DEAMINASE"/>
    <property type="match status" value="1"/>
</dbReference>
<organism evidence="13 14">
    <name type="scientific">Chrysemys picta bellii</name>
    <name type="common">Western painted turtle</name>
    <name type="synonym">Emys bellii</name>
    <dbReference type="NCBI Taxonomy" id="8478"/>
    <lineage>
        <taxon>Eukaryota</taxon>
        <taxon>Metazoa</taxon>
        <taxon>Chordata</taxon>
        <taxon>Craniata</taxon>
        <taxon>Vertebrata</taxon>
        <taxon>Euteleostomi</taxon>
        <taxon>Archelosauria</taxon>
        <taxon>Testudinata</taxon>
        <taxon>Testudines</taxon>
        <taxon>Cryptodira</taxon>
        <taxon>Durocryptodira</taxon>
        <taxon>Testudinoidea</taxon>
        <taxon>Emydidae</taxon>
        <taxon>Chrysemys</taxon>
    </lineage>
</organism>
<reference evidence="13" key="1">
    <citation type="submission" date="2025-08" db="UniProtKB">
        <authorList>
            <consortium name="Ensembl"/>
        </authorList>
    </citation>
    <scope>IDENTIFICATION</scope>
</reference>
<dbReference type="GO" id="GO:0005829">
    <property type="term" value="C:cytosol"/>
    <property type="evidence" value="ECO:0007669"/>
    <property type="project" value="Ensembl"/>
</dbReference>
<dbReference type="Gene3D" id="3.20.20.140">
    <property type="entry name" value="Metal-dependent hydrolases"/>
    <property type="match status" value="1"/>
</dbReference>
<evidence type="ECO:0000256" key="1">
    <source>
        <dbReference type="ARBA" id="ARBA00001947"/>
    </source>
</evidence>
<evidence type="ECO:0000256" key="9">
    <source>
        <dbReference type="ARBA" id="ARBA00054146"/>
    </source>
</evidence>
<keyword evidence="14" id="KW-1185">Reference proteome</keyword>
<comment type="pathway">
    <text evidence="2">Purine metabolism; IMP biosynthesis via salvage pathway; IMP from AMP: step 1/1.</text>
</comment>
<evidence type="ECO:0000256" key="2">
    <source>
        <dbReference type="ARBA" id="ARBA00004955"/>
    </source>
</evidence>
<dbReference type="GO" id="GO:0042632">
    <property type="term" value="P:cholesterol homeostasis"/>
    <property type="evidence" value="ECO:0007669"/>
    <property type="project" value="Ensembl"/>
</dbReference>
<dbReference type="PANTHER" id="PTHR11359:SF3">
    <property type="entry name" value="AMP DEAMINASE 2"/>
    <property type="match status" value="1"/>
</dbReference>
<dbReference type="InterPro" id="IPR006650">
    <property type="entry name" value="A/AMP_deam_AS"/>
</dbReference>
<dbReference type="GO" id="GO:0046034">
    <property type="term" value="P:ATP metabolic process"/>
    <property type="evidence" value="ECO:0007669"/>
    <property type="project" value="Ensembl"/>
</dbReference>
<dbReference type="FunFam" id="3.20.20.140:FF:000035">
    <property type="entry name" value="Probable amp deaminase"/>
    <property type="match status" value="1"/>
</dbReference>
<dbReference type="GO" id="GO:0003876">
    <property type="term" value="F:AMP deaminase activity"/>
    <property type="evidence" value="ECO:0007669"/>
    <property type="project" value="UniProtKB-EC"/>
</dbReference>
<keyword evidence="7" id="KW-0862">Zinc</keyword>
<dbReference type="Gene3D" id="4.10.800.20">
    <property type="match status" value="1"/>
</dbReference>
<evidence type="ECO:0000256" key="12">
    <source>
        <dbReference type="SAM" id="SignalP"/>
    </source>
</evidence>
<evidence type="ECO:0000256" key="8">
    <source>
        <dbReference type="ARBA" id="ARBA00023080"/>
    </source>
</evidence>
<keyword evidence="8" id="KW-0546">Nucleotide metabolism</keyword>
<dbReference type="UniPathway" id="UPA00591">
    <property type="reaction ID" value="UER00663"/>
</dbReference>
<dbReference type="GO" id="GO:0046872">
    <property type="term" value="F:metal ion binding"/>
    <property type="evidence" value="ECO:0007669"/>
    <property type="project" value="UniProtKB-KW"/>
</dbReference>
<evidence type="ECO:0000313" key="13">
    <source>
        <dbReference type="Ensembl" id="ENSCPBP00000017147.1"/>
    </source>
</evidence>
<keyword evidence="12" id="KW-0732">Signal</keyword>
<dbReference type="GO" id="GO:0072015">
    <property type="term" value="P:podocyte development"/>
    <property type="evidence" value="ECO:0007669"/>
    <property type="project" value="Ensembl"/>
</dbReference>
<dbReference type="GO" id="GO:0046033">
    <property type="term" value="P:AMP metabolic process"/>
    <property type="evidence" value="ECO:0007669"/>
    <property type="project" value="Ensembl"/>
</dbReference>
<feature type="chain" id="PRO_5034813446" description="AMP deaminase 2" evidence="12">
    <location>
        <begin position="21"/>
        <end position="1018"/>
    </location>
</feature>
<dbReference type="PANTHER" id="PTHR11359">
    <property type="entry name" value="AMP DEAMINASE"/>
    <property type="match status" value="1"/>
</dbReference>
<keyword evidence="5" id="KW-0479">Metal-binding</keyword>